<evidence type="ECO:0000313" key="2">
    <source>
        <dbReference type="EMBL" id="MEH2553779.1"/>
    </source>
</evidence>
<dbReference type="CDD" id="cd07012">
    <property type="entry name" value="PBP2_Bug_TTT"/>
    <property type="match status" value="1"/>
</dbReference>
<evidence type="ECO:0000313" key="3">
    <source>
        <dbReference type="Proteomes" id="UP001364224"/>
    </source>
</evidence>
<comment type="caution">
    <text evidence="2">The sequence shown here is derived from an EMBL/GenBank/DDBJ whole genome shotgun (WGS) entry which is preliminary data.</text>
</comment>
<organism evidence="2 3">
    <name type="scientific">Bradyrhizobium algeriense</name>
    <dbReference type="NCBI Taxonomy" id="634784"/>
    <lineage>
        <taxon>Bacteria</taxon>
        <taxon>Pseudomonadati</taxon>
        <taxon>Pseudomonadota</taxon>
        <taxon>Alphaproteobacteria</taxon>
        <taxon>Hyphomicrobiales</taxon>
        <taxon>Nitrobacteraceae</taxon>
        <taxon>Bradyrhizobium</taxon>
    </lineage>
</organism>
<dbReference type="EMBL" id="JAZHRV010000001">
    <property type="protein sequence ID" value="MEH2553779.1"/>
    <property type="molecule type" value="Genomic_DNA"/>
</dbReference>
<dbReference type="Gene3D" id="3.40.190.150">
    <property type="entry name" value="Bordetella uptake gene, domain 1"/>
    <property type="match status" value="1"/>
</dbReference>
<sequence length="323" mass="34199">MIDRRSLLLGGAIASIARPALSQTKYPNRTVTMVNPFAAGGQLDPIGRIISKHMQSVLGQAFVIENKPGAGGTIGAQYVTRSAPDGSTLLLGTTSTFVIAPYIFKPQPYDPLVNLAPIIALTENATVLIASEKSGFKSLKDLLEAAKQKPANVTVASAGNGSFPHVFSELFCSLTDVKLTHIPYRGGAPAMNDLIGGQVDIFFEVAPTAIPQIQSKTAFPLLVSGNKRVPLLPDVPSAAELGYPDLNLTSWVGLAAPDGTPASVVEILNKESNAALRSEEMTTYLDRLGISAIGGSPREMAERMARESAIYKRLVESKGITVQ</sequence>
<dbReference type="SUPFAM" id="SSF53850">
    <property type="entry name" value="Periplasmic binding protein-like II"/>
    <property type="match status" value="1"/>
</dbReference>
<reference evidence="2 3" key="1">
    <citation type="submission" date="2024-02" db="EMBL/GenBank/DDBJ databases">
        <title>Adaptive strategies in a cosmopolitan and abundant soil bacterium.</title>
        <authorList>
            <person name="Carini P."/>
        </authorList>
    </citation>
    <scope>NUCLEOTIDE SEQUENCE [LARGE SCALE GENOMIC DNA]</scope>
    <source>
        <strain evidence="2 3">AZCC 1608</strain>
    </source>
</reference>
<dbReference type="Proteomes" id="UP001364224">
    <property type="component" value="Unassembled WGS sequence"/>
</dbReference>
<dbReference type="InterPro" id="IPR005064">
    <property type="entry name" value="BUG"/>
</dbReference>
<dbReference type="InterPro" id="IPR042100">
    <property type="entry name" value="Bug_dom1"/>
</dbReference>
<dbReference type="PIRSF" id="PIRSF017082">
    <property type="entry name" value="YflP"/>
    <property type="match status" value="1"/>
</dbReference>
<dbReference type="PANTHER" id="PTHR42928">
    <property type="entry name" value="TRICARBOXYLATE-BINDING PROTEIN"/>
    <property type="match status" value="1"/>
</dbReference>
<dbReference type="Pfam" id="PF03401">
    <property type="entry name" value="TctC"/>
    <property type="match status" value="1"/>
</dbReference>
<dbReference type="PANTHER" id="PTHR42928:SF5">
    <property type="entry name" value="BLR1237 PROTEIN"/>
    <property type="match status" value="1"/>
</dbReference>
<accession>A0ABU8B6C6</accession>
<comment type="similarity">
    <text evidence="1">Belongs to the UPF0065 (bug) family.</text>
</comment>
<gene>
    <name evidence="2" type="ORF">V1286_001308</name>
</gene>
<proteinExistence type="inferred from homology"/>
<dbReference type="Gene3D" id="3.40.190.10">
    <property type="entry name" value="Periplasmic binding protein-like II"/>
    <property type="match status" value="1"/>
</dbReference>
<keyword evidence="2" id="KW-0675">Receptor</keyword>
<keyword evidence="3" id="KW-1185">Reference proteome</keyword>
<protein>
    <submittedName>
        <fullName evidence="2">Tripartite-type tricarboxylate transporter receptor subunit TctC</fullName>
    </submittedName>
</protein>
<name>A0ABU8B6C6_9BRAD</name>
<evidence type="ECO:0000256" key="1">
    <source>
        <dbReference type="ARBA" id="ARBA00006987"/>
    </source>
</evidence>
<dbReference type="RefSeq" id="WP_334478332.1">
    <property type="nucleotide sequence ID" value="NZ_JAZHRV010000001.1"/>
</dbReference>